<keyword evidence="1" id="KW-0732">Signal</keyword>
<comment type="caution">
    <text evidence="2">The sequence shown here is derived from an EMBL/GenBank/DDBJ whole genome shotgun (WGS) entry which is preliminary data.</text>
</comment>
<organism evidence="2 3">
    <name type="scientific">Actinocorallia aurantiaca</name>
    <dbReference type="NCBI Taxonomy" id="46204"/>
    <lineage>
        <taxon>Bacteria</taxon>
        <taxon>Bacillati</taxon>
        <taxon>Actinomycetota</taxon>
        <taxon>Actinomycetes</taxon>
        <taxon>Streptosporangiales</taxon>
        <taxon>Thermomonosporaceae</taxon>
        <taxon>Actinocorallia</taxon>
    </lineage>
</organism>
<reference evidence="2 3" key="1">
    <citation type="journal article" date="2019" name="Int. J. Syst. Evol. Microbiol.">
        <title>The Global Catalogue of Microorganisms (GCM) 10K type strain sequencing project: providing services to taxonomists for standard genome sequencing and annotation.</title>
        <authorList>
            <consortium name="The Broad Institute Genomics Platform"/>
            <consortium name="The Broad Institute Genome Sequencing Center for Infectious Disease"/>
            <person name="Wu L."/>
            <person name="Ma J."/>
        </authorList>
    </citation>
    <scope>NUCLEOTIDE SEQUENCE [LARGE SCALE GENOMIC DNA]</scope>
    <source>
        <strain evidence="2 3">JCM 8201</strain>
    </source>
</reference>
<dbReference type="Proteomes" id="UP001501842">
    <property type="component" value="Unassembled WGS sequence"/>
</dbReference>
<evidence type="ECO:0000313" key="3">
    <source>
        <dbReference type="Proteomes" id="UP001501842"/>
    </source>
</evidence>
<dbReference type="RefSeq" id="WP_344457978.1">
    <property type="nucleotide sequence ID" value="NZ_BAAATZ010000037.1"/>
</dbReference>
<protein>
    <recommendedName>
        <fullName evidence="4">Protein activator of alkane oxidation PraB</fullName>
    </recommendedName>
</protein>
<gene>
    <name evidence="2" type="ORF">GCM10010439_72200</name>
</gene>
<accession>A0ABN3UTJ8</accession>
<dbReference type="EMBL" id="BAAATZ010000037">
    <property type="protein sequence ID" value="GAA2738375.1"/>
    <property type="molecule type" value="Genomic_DNA"/>
</dbReference>
<feature type="chain" id="PRO_5047359983" description="Protein activator of alkane oxidation PraB" evidence="1">
    <location>
        <begin position="28"/>
        <end position="158"/>
    </location>
</feature>
<evidence type="ECO:0008006" key="4">
    <source>
        <dbReference type="Google" id="ProtNLM"/>
    </source>
</evidence>
<sequence>MSRTPRLAAVAAASAAAVALTASPALAWTGGAVSASTGPVGSCANVVLNGSVTPAGALTVAAVSFISCTPQPVPQSLPWAGSITDGGGAAALGVRVSVPIPGGSCTYGGTLTGTNTAAPAPVTISFPAQTINKVAGSFLCPNTIQTSPAQLVLTGPGI</sequence>
<evidence type="ECO:0000256" key="1">
    <source>
        <dbReference type="SAM" id="SignalP"/>
    </source>
</evidence>
<feature type="signal peptide" evidence="1">
    <location>
        <begin position="1"/>
        <end position="27"/>
    </location>
</feature>
<proteinExistence type="predicted"/>
<name>A0ABN3UTJ8_9ACTN</name>
<evidence type="ECO:0000313" key="2">
    <source>
        <dbReference type="EMBL" id="GAA2738375.1"/>
    </source>
</evidence>
<keyword evidence="3" id="KW-1185">Reference proteome</keyword>